<dbReference type="GO" id="GO:0006508">
    <property type="term" value="P:proteolysis"/>
    <property type="evidence" value="ECO:0007669"/>
    <property type="project" value="UniProtKB-KW"/>
</dbReference>
<comment type="caution">
    <text evidence="3">The sequence shown here is derived from an EMBL/GenBank/DDBJ whole genome shotgun (WGS) entry which is preliminary data.</text>
</comment>
<evidence type="ECO:0000313" key="3">
    <source>
        <dbReference type="EMBL" id="RUT48681.1"/>
    </source>
</evidence>
<protein>
    <submittedName>
        <fullName evidence="3">CPBP family intramembrane metalloprotease</fullName>
    </submittedName>
</protein>
<accession>A0A3S1DW21</accession>
<feature type="transmembrane region" description="Helical" evidence="1">
    <location>
        <begin position="323"/>
        <end position="348"/>
    </location>
</feature>
<evidence type="ECO:0000256" key="1">
    <source>
        <dbReference type="SAM" id="Phobius"/>
    </source>
</evidence>
<sequence length="577" mass="64381">MNAAVKPFGRKLKTSTLWILASLGLVIFVFLQVLPTTVSESLQVEQTKNIISKDEAKQSAANFMESTLGISGNLNETLVTYETYSEVYGYLSKEKLMESYLKTYDKQFPLELFRVRFENPDEIHSAVTVDVHMTTGQVVGFEKIASASNSTKDLMLELSSESSTTTLMAKAREGNLSLEEKDALATPYLKSFGFARDKLILASGEEEIGIQYQLQDNEIGKSKGFIDIRFEFGAVSSMETYFSTPESHIDYVDAQTRLAYWLTFGGYALFTLVLGILAIVFSAKTRPHSSFKRGIFLSSLYFILSIIGAINMLPYLQKEGVDPIFLIIGFLVQGILTLTMAASVYFSLVGGDGLLKKNGLNLWARSKEPGYGRHVLTSMADGYAWAFILLGLQSIIFVILDKTIHFWSTSDATQSPYNLLYPLLFPLLAWVAGIGEEAVYRLFGIPMLKKIVRNTFVASLITTMIWAFGHTLYPIYPVITRPIELGIIGLLFSFIFLRYGFIAAVFSHVIFDSILMALSLIFMGGSINLVAGLFYIILPAIVAYVIYLFNPPGKERRTPLIQKREEPLITTPHPEGH</sequence>
<feature type="transmembrane region" description="Helical" evidence="1">
    <location>
        <begin position="451"/>
        <end position="469"/>
    </location>
</feature>
<dbReference type="OrthoDB" id="2675631at2"/>
<organism evidence="3 4">
    <name type="scientific">Paenibacillus anaericanus</name>
    <dbReference type="NCBI Taxonomy" id="170367"/>
    <lineage>
        <taxon>Bacteria</taxon>
        <taxon>Bacillati</taxon>
        <taxon>Bacillota</taxon>
        <taxon>Bacilli</taxon>
        <taxon>Bacillales</taxon>
        <taxon>Paenibacillaceae</taxon>
        <taxon>Paenibacillus</taxon>
    </lineage>
</organism>
<feature type="transmembrane region" description="Helical" evidence="1">
    <location>
        <begin position="529"/>
        <end position="549"/>
    </location>
</feature>
<proteinExistence type="predicted"/>
<feature type="transmembrane region" description="Helical" evidence="1">
    <location>
        <begin position="295"/>
        <end position="317"/>
    </location>
</feature>
<keyword evidence="1" id="KW-1133">Transmembrane helix</keyword>
<feature type="domain" description="CAAX prenyl protease 2/Lysostaphin resistance protein A-like" evidence="2">
    <location>
        <begin position="422"/>
        <end position="513"/>
    </location>
</feature>
<evidence type="ECO:0000313" key="4">
    <source>
        <dbReference type="Proteomes" id="UP000279446"/>
    </source>
</evidence>
<keyword evidence="4" id="KW-1185">Reference proteome</keyword>
<keyword evidence="1" id="KW-0812">Transmembrane</keyword>
<name>A0A3S1DW21_9BACL</name>
<dbReference type="GO" id="GO:0004175">
    <property type="term" value="F:endopeptidase activity"/>
    <property type="evidence" value="ECO:0007669"/>
    <property type="project" value="UniProtKB-ARBA"/>
</dbReference>
<dbReference type="GO" id="GO:0008237">
    <property type="term" value="F:metallopeptidase activity"/>
    <property type="evidence" value="ECO:0007669"/>
    <property type="project" value="UniProtKB-KW"/>
</dbReference>
<keyword evidence="1" id="KW-0472">Membrane</keyword>
<reference evidence="3 4" key="1">
    <citation type="submission" date="2018-12" db="EMBL/GenBank/DDBJ databases">
        <authorList>
            <person name="Sun L."/>
            <person name="Chen Z."/>
        </authorList>
    </citation>
    <scope>NUCLEOTIDE SEQUENCE [LARGE SCALE GENOMIC DNA]</scope>
    <source>
        <strain evidence="3 4">DSM 15890</strain>
    </source>
</reference>
<keyword evidence="3" id="KW-0378">Hydrolase</keyword>
<dbReference type="Pfam" id="PF02517">
    <property type="entry name" value="Rce1-like"/>
    <property type="match status" value="1"/>
</dbReference>
<feature type="transmembrane region" description="Helical" evidence="1">
    <location>
        <begin position="258"/>
        <end position="283"/>
    </location>
</feature>
<feature type="transmembrane region" description="Helical" evidence="1">
    <location>
        <begin position="382"/>
        <end position="400"/>
    </location>
</feature>
<dbReference type="RefSeq" id="WP_127190275.1">
    <property type="nucleotide sequence ID" value="NZ_RZNY01000001.1"/>
</dbReference>
<dbReference type="AlphaFoldDB" id="A0A3S1DW21"/>
<evidence type="ECO:0000259" key="2">
    <source>
        <dbReference type="Pfam" id="PF02517"/>
    </source>
</evidence>
<keyword evidence="3" id="KW-0482">Metalloprotease</keyword>
<feature type="transmembrane region" description="Helical" evidence="1">
    <location>
        <begin position="420"/>
        <end position="439"/>
    </location>
</feature>
<dbReference type="EMBL" id="RZNY01000001">
    <property type="protein sequence ID" value="RUT48681.1"/>
    <property type="molecule type" value="Genomic_DNA"/>
</dbReference>
<gene>
    <name evidence="3" type="ORF">EJP82_01730</name>
</gene>
<keyword evidence="3" id="KW-0645">Protease</keyword>
<dbReference type="Proteomes" id="UP000279446">
    <property type="component" value="Unassembled WGS sequence"/>
</dbReference>
<dbReference type="GO" id="GO:0080120">
    <property type="term" value="P:CAAX-box protein maturation"/>
    <property type="evidence" value="ECO:0007669"/>
    <property type="project" value="UniProtKB-ARBA"/>
</dbReference>
<dbReference type="InterPro" id="IPR003675">
    <property type="entry name" value="Rce1/LyrA-like_dom"/>
</dbReference>